<dbReference type="RefSeq" id="WP_188254893.1">
    <property type="nucleotide sequence ID" value="NZ_JABVCF010000005.1"/>
</dbReference>
<dbReference type="PROSITE" id="PS00523">
    <property type="entry name" value="SULFATASE_1"/>
    <property type="match status" value="1"/>
</dbReference>
<protein>
    <submittedName>
        <fullName evidence="4">Sulfatase-like hydrolase/transferase</fullName>
    </submittedName>
</protein>
<comment type="caution">
    <text evidence="4">The sequence shown here is derived from an EMBL/GenBank/DDBJ whole genome shotgun (WGS) entry which is preliminary data.</text>
</comment>
<evidence type="ECO:0000313" key="4">
    <source>
        <dbReference type="EMBL" id="MBS3649340.1"/>
    </source>
</evidence>
<feature type="domain" description="Sulfatase N-terminal" evidence="3">
    <location>
        <begin position="10"/>
        <end position="353"/>
    </location>
</feature>
<keyword evidence="2 4" id="KW-0378">Hydrolase</keyword>
<proteinExistence type="inferred from homology"/>
<dbReference type="AlphaFoldDB" id="A0A942I8G3"/>
<accession>A0A942I8G3</accession>
<name>A0A942I8G3_9HYPH</name>
<dbReference type="SUPFAM" id="SSF53649">
    <property type="entry name" value="Alkaline phosphatase-like"/>
    <property type="match status" value="1"/>
</dbReference>
<dbReference type="EMBL" id="JAGWCR010000005">
    <property type="protein sequence ID" value="MBS3649340.1"/>
    <property type="molecule type" value="Genomic_DNA"/>
</dbReference>
<dbReference type="InterPro" id="IPR000917">
    <property type="entry name" value="Sulfatase_N"/>
</dbReference>
<evidence type="ECO:0000313" key="5">
    <source>
        <dbReference type="Proteomes" id="UP000680348"/>
    </source>
</evidence>
<dbReference type="InterPro" id="IPR017850">
    <property type="entry name" value="Alkaline_phosphatase_core_sf"/>
</dbReference>
<dbReference type="InterPro" id="IPR024607">
    <property type="entry name" value="Sulfatase_CS"/>
</dbReference>
<evidence type="ECO:0000256" key="2">
    <source>
        <dbReference type="ARBA" id="ARBA00022801"/>
    </source>
</evidence>
<dbReference type="Pfam" id="PF00884">
    <property type="entry name" value="Sulfatase"/>
    <property type="match status" value="1"/>
</dbReference>
<dbReference type="Gene3D" id="3.40.720.10">
    <property type="entry name" value="Alkaline Phosphatase, subunit A"/>
    <property type="match status" value="2"/>
</dbReference>
<comment type="similarity">
    <text evidence="1">Belongs to the sulfatase family.</text>
</comment>
<keyword evidence="5" id="KW-1185">Reference proteome</keyword>
<sequence>MTRSNQASKPNILILCMDQWQTHMQVPEAVQFPAMRRLEAQGVSFDRQYCTVPICTPSRATMWTGVHARHTGLWDNTNFAWIGELSQEIPTIGHLLREQGYYTAFKGKWHLSAVPTREDALERYGFSDFQQWGEMFGAPLEGAMLDDTATFEAVDWLEHKAAALEQPWLLVCSLVNPHDVMFLQTDPVQEPHPKGAAAGMQTTVQRLGWFEQEWDVQMPDNFADDYERQPPGVRHYKENVDLNYGRIPDDRVDLWLKHRNYLVNCMRLVDAEFSRIVAALDRLDLWQSTVVIFTGDHGEMNGAHHMTQKGAIPFEEAAVVNLTVCAPDGPQGKRTAAVGSHLDLAPTLLAYSGLDDEEIRKRYPHLKGRSLKVPLTNPSEDGPRGSVHAPGDGALICWDGLNMLDKDWSLTGVLKELSDFSLEFSEEAVHKPEELKDAGRKYGAPDFKKRNFFRAVVDGRYKLVRWFSPEEYGNPSTLDELLATSDAALYDLVNDPGELQNLAHPDHPGRDQALIERMLAKLHALVQHEIGEDRAPFDLDMFGTREVKYRKQKDRAS</sequence>
<dbReference type="PANTHER" id="PTHR46615:SF1">
    <property type="entry name" value="ARYLSULFATASE K"/>
    <property type="match status" value="1"/>
</dbReference>
<evidence type="ECO:0000259" key="3">
    <source>
        <dbReference type="Pfam" id="PF00884"/>
    </source>
</evidence>
<dbReference type="GO" id="GO:0015024">
    <property type="term" value="F:glucuronate-2-sulfatase activity"/>
    <property type="evidence" value="ECO:0007669"/>
    <property type="project" value="TreeGrafter"/>
</dbReference>
<dbReference type="Proteomes" id="UP000680348">
    <property type="component" value="Unassembled WGS sequence"/>
</dbReference>
<organism evidence="4 5">
    <name type="scientific">Pseudaminobacter soli</name>
    <name type="common">ex Zhang et al. 2022</name>
    <dbReference type="NCBI Taxonomy" id="2831468"/>
    <lineage>
        <taxon>Bacteria</taxon>
        <taxon>Pseudomonadati</taxon>
        <taxon>Pseudomonadota</taxon>
        <taxon>Alphaproteobacteria</taxon>
        <taxon>Hyphomicrobiales</taxon>
        <taxon>Phyllobacteriaceae</taxon>
        <taxon>Pseudaminobacter</taxon>
    </lineage>
</organism>
<reference evidence="4" key="1">
    <citation type="submission" date="2021-04" db="EMBL/GenBank/DDBJ databases">
        <title>Pseudaminobacter soli sp. nov., isolated from paddy soil contaminated by heavy metals.</title>
        <authorList>
            <person name="Zhang K."/>
        </authorList>
    </citation>
    <scope>NUCLEOTIDE SEQUENCE</scope>
    <source>
        <strain evidence="4">19-2017</strain>
    </source>
</reference>
<gene>
    <name evidence="4" type="ORF">KEU06_12030</name>
</gene>
<dbReference type="PANTHER" id="PTHR46615">
    <property type="entry name" value="ARYLSULFATASE K"/>
    <property type="match status" value="1"/>
</dbReference>
<evidence type="ECO:0000256" key="1">
    <source>
        <dbReference type="ARBA" id="ARBA00008779"/>
    </source>
</evidence>
<dbReference type="GO" id="GO:0004065">
    <property type="term" value="F:arylsulfatase activity"/>
    <property type="evidence" value="ECO:0007669"/>
    <property type="project" value="TreeGrafter"/>
</dbReference>
<dbReference type="InterPro" id="IPR051849">
    <property type="entry name" value="GAG-degrading_sulfatase"/>
</dbReference>